<feature type="region of interest" description="Disordered" evidence="3">
    <location>
        <begin position="157"/>
        <end position="176"/>
    </location>
</feature>
<keyword evidence="1" id="KW-0805">Transcription regulation</keyword>
<dbReference type="RefSeq" id="WP_276267254.1">
    <property type="nucleotide sequence ID" value="NZ_JARJLM010000465.1"/>
</dbReference>
<evidence type="ECO:0000256" key="2">
    <source>
        <dbReference type="ARBA" id="ARBA00023163"/>
    </source>
</evidence>
<evidence type="ECO:0000256" key="3">
    <source>
        <dbReference type="SAM" id="MobiDB-lite"/>
    </source>
</evidence>
<dbReference type="InterPro" id="IPR009057">
    <property type="entry name" value="Homeodomain-like_sf"/>
</dbReference>
<comment type="caution">
    <text evidence="5">The sequence shown here is derived from an EMBL/GenBank/DDBJ whole genome shotgun (WGS) entry which is preliminary data.</text>
</comment>
<dbReference type="SMART" id="SM00342">
    <property type="entry name" value="HTH_ARAC"/>
    <property type="match status" value="1"/>
</dbReference>
<dbReference type="Gene3D" id="1.10.10.60">
    <property type="entry name" value="Homeodomain-like"/>
    <property type="match status" value="1"/>
</dbReference>
<protein>
    <submittedName>
        <fullName evidence="5">AraC family transcriptional regulator</fullName>
    </submittedName>
</protein>
<feature type="domain" description="HTH araC/xylS-type" evidence="4">
    <location>
        <begin position="183"/>
        <end position="280"/>
    </location>
</feature>
<keyword evidence="2" id="KW-0804">Transcription</keyword>
<dbReference type="InterPro" id="IPR018060">
    <property type="entry name" value="HTH_AraC"/>
</dbReference>
<dbReference type="InterPro" id="IPR053142">
    <property type="entry name" value="PchR_regulatory_protein"/>
</dbReference>
<evidence type="ECO:0000259" key="4">
    <source>
        <dbReference type="PROSITE" id="PS01124"/>
    </source>
</evidence>
<dbReference type="SUPFAM" id="SSF46689">
    <property type="entry name" value="Homeodomain-like"/>
    <property type="match status" value="2"/>
</dbReference>
<name>A0ABT6AWB0_9BURK</name>
<gene>
    <name evidence="5" type="ORF">P3W85_28780</name>
</gene>
<dbReference type="Proteomes" id="UP001216674">
    <property type="component" value="Unassembled WGS sequence"/>
</dbReference>
<evidence type="ECO:0000313" key="6">
    <source>
        <dbReference type="Proteomes" id="UP001216674"/>
    </source>
</evidence>
<dbReference type="PROSITE" id="PS01124">
    <property type="entry name" value="HTH_ARAC_FAMILY_2"/>
    <property type="match status" value="1"/>
</dbReference>
<organism evidence="5 6">
    <name type="scientific">Cupriavidus basilensis</name>
    <dbReference type="NCBI Taxonomy" id="68895"/>
    <lineage>
        <taxon>Bacteria</taxon>
        <taxon>Pseudomonadati</taxon>
        <taxon>Pseudomonadota</taxon>
        <taxon>Betaproteobacteria</taxon>
        <taxon>Burkholderiales</taxon>
        <taxon>Burkholderiaceae</taxon>
        <taxon>Cupriavidus</taxon>
    </lineage>
</organism>
<evidence type="ECO:0000256" key="1">
    <source>
        <dbReference type="ARBA" id="ARBA00023015"/>
    </source>
</evidence>
<keyword evidence="6" id="KW-1185">Reference proteome</keyword>
<proteinExistence type="predicted"/>
<evidence type="ECO:0000313" key="5">
    <source>
        <dbReference type="EMBL" id="MDF3836916.1"/>
    </source>
</evidence>
<dbReference type="EMBL" id="JARJLM010000465">
    <property type="protein sequence ID" value="MDF3836916.1"/>
    <property type="molecule type" value="Genomic_DNA"/>
</dbReference>
<dbReference type="Pfam" id="PF12833">
    <property type="entry name" value="HTH_18"/>
    <property type="match status" value="1"/>
</dbReference>
<accession>A0ABT6AWB0</accession>
<dbReference type="PANTHER" id="PTHR47893:SF1">
    <property type="entry name" value="REGULATORY PROTEIN PCHR"/>
    <property type="match status" value="1"/>
</dbReference>
<sequence length="285" mass="31223">MDTGLVLVRSRYLPRCDLIEESIQRDGPRTLVITLGLEGESGFYGHDGARLGFRGGYTTVSSFAHSTGERRYQAGTAVGQLRLLVEEATLRRYVGEARCRDLLPAARVRELGFGKTAPASAAHARALLRLASAAPADPLALQINALSLLAGQLRELRPPASTQPPAQPKAPGRLSQHDIQKLEQIRDLMQLQMAQPLTIDYLCASAGLSTFKLKQGFRLLFNTSPHQMLLEMRMRRAWTLLEAGCQVAQAGWQVGYLHPSNFSTAFTRFFGRAPKSVSGKGPGKR</sequence>
<reference evidence="5 6" key="1">
    <citation type="submission" date="2023-03" db="EMBL/GenBank/DDBJ databases">
        <title>Draft assemblies of triclosan tolerant bacteria isolated from returned activated sludge.</title>
        <authorList>
            <person name="Van Hamelsveld S."/>
        </authorList>
    </citation>
    <scope>NUCLEOTIDE SEQUENCE [LARGE SCALE GENOMIC DNA]</scope>
    <source>
        <strain evidence="5 6">GW210010_S58</strain>
    </source>
</reference>
<dbReference type="PANTHER" id="PTHR47893">
    <property type="entry name" value="REGULATORY PROTEIN PCHR"/>
    <property type="match status" value="1"/>
</dbReference>